<evidence type="ECO:0000313" key="3">
    <source>
        <dbReference type="Proteomes" id="UP000635387"/>
    </source>
</evidence>
<gene>
    <name evidence="2" type="ORF">GCM10017790_41780</name>
</gene>
<evidence type="ECO:0000313" key="2">
    <source>
        <dbReference type="EMBL" id="GHH21103.1"/>
    </source>
</evidence>
<dbReference type="Proteomes" id="UP000635387">
    <property type="component" value="Unassembled WGS sequence"/>
</dbReference>
<organism evidence="2 3">
    <name type="scientific">Amycolatopsis oliviviridis</name>
    <dbReference type="NCBI Taxonomy" id="1471590"/>
    <lineage>
        <taxon>Bacteria</taxon>
        <taxon>Bacillati</taxon>
        <taxon>Actinomycetota</taxon>
        <taxon>Actinomycetes</taxon>
        <taxon>Pseudonocardiales</taxon>
        <taxon>Pseudonocardiaceae</taxon>
        <taxon>Amycolatopsis</taxon>
    </lineage>
</organism>
<keyword evidence="3" id="KW-1185">Reference proteome</keyword>
<comment type="caution">
    <text evidence="2">The sequence shown here is derived from an EMBL/GenBank/DDBJ whole genome shotgun (WGS) entry which is preliminary data.</text>
</comment>
<name>A0ABQ3LNC1_9PSEU</name>
<feature type="compositionally biased region" description="Basic and acidic residues" evidence="1">
    <location>
        <begin position="136"/>
        <end position="148"/>
    </location>
</feature>
<feature type="region of interest" description="Disordered" evidence="1">
    <location>
        <begin position="14"/>
        <end position="55"/>
    </location>
</feature>
<proteinExistence type="predicted"/>
<accession>A0ABQ3LNC1</accession>
<sequence length="160" mass="18102">MGVSWLTVVGLPRPNRYRGPVPLPSLSRRSGSRTNMKPVNPGRHRNSPTKEAEAVVEDTELTSYLRALAPDNDPESTGTGKRFGEAQVFQLRMNLIACEQLKDAAAERNLSPQALAQEWILERLSWESQANSAQQRRHEEAHTDEFRFDANAWEQQPVPR</sequence>
<protein>
    <submittedName>
        <fullName evidence="2">Uncharacterized protein</fullName>
    </submittedName>
</protein>
<feature type="region of interest" description="Disordered" evidence="1">
    <location>
        <begin position="128"/>
        <end position="160"/>
    </location>
</feature>
<feature type="compositionally biased region" description="Low complexity" evidence="1">
    <location>
        <begin position="18"/>
        <end position="33"/>
    </location>
</feature>
<reference evidence="3" key="1">
    <citation type="journal article" date="2019" name="Int. J. Syst. Evol. Microbiol.">
        <title>The Global Catalogue of Microorganisms (GCM) 10K type strain sequencing project: providing services to taxonomists for standard genome sequencing and annotation.</title>
        <authorList>
            <consortium name="The Broad Institute Genomics Platform"/>
            <consortium name="The Broad Institute Genome Sequencing Center for Infectious Disease"/>
            <person name="Wu L."/>
            <person name="Ma J."/>
        </authorList>
    </citation>
    <scope>NUCLEOTIDE SEQUENCE [LARGE SCALE GENOMIC DNA]</scope>
    <source>
        <strain evidence="3">CGMCC 4.7683</strain>
    </source>
</reference>
<evidence type="ECO:0000256" key="1">
    <source>
        <dbReference type="SAM" id="MobiDB-lite"/>
    </source>
</evidence>
<dbReference type="EMBL" id="BNAY01000004">
    <property type="protein sequence ID" value="GHH21103.1"/>
    <property type="molecule type" value="Genomic_DNA"/>
</dbReference>